<evidence type="ECO:0000313" key="2">
    <source>
        <dbReference type="EMBL" id="QHS86652.1"/>
    </source>
</evidence>
<name>A0A6C0B3L4_9ZZZZ</name>
<dbReference type="Pfam" id="PF00535">
    <property type="entry name" value="Glycos_transf_2"/>
    <property type="match status" value="1"/>
</dbReference>
<dbReference type="InterPro" id="IPR001173">
    <property type="entry name" value="Glyco_trans_2-like"/>
</dbReference>
<dbReference type="AlphaFoldDB" id="A0A6C0B3L4"/>
<dbReference type="SUPFAM" id="SSF53448">
    <property type="entry name" value="Nucleotide-diphospho-sugar transferases"/>
    <property type="match status" value="1"/>
</dbReference>
<dbReference type="CDD" id="cd00761">
    <property type="entry name" value="Glyco_tranf_GTA_type"/>
    <property type="match status" value="1"/>
</dbReference>
<feature type="domain" description="Glycosyltransferase 2-like" evidence="1">
    <location>
        <begin position="6"/>
        <end position="123"/>
    </location>
</feature>
<reference evidence="2" key="1">
    <citation type="journal article" date="2020" name="Nature">
        <title>Giant virus diversity and host interactions through global metagenomics.</title>
        <authorList>
            <person name="Schulz F."/>
            <person name="Roux S."/>
            <person name="Paez-Espino D."/>
            <person name="Jungbluth S."/>
            <person name="Walsh D.A."/>
            <person name="Denef V.J."/>
            <person name="McMahon K.D."/>
            <person name="Konstantinidis K.T."/>
            <person name="Eloe-Fadrosh E.A."/>
            <person name="Kyrpides N.C."/>
            <person name="Woyke T."/>
        </authorList>
    </citation>
    <scope>NUCLEOTIDE SEQUENCE</scope>
    <source>
        <strain evidence="2">GVMAG-M-3300009422-16</strain>
    </source>
</reference>
<dbReference type="InterPro" id="IPR029044">
    <property type="entry name" value="Nucleotide-diphossugar_trans"/>
</dbReference>
<accession>A0A6C0B3L4</accession>
<sequence length="612" mass="71952">MSKTVSILTPTYDERCNFLQFVARGICQQTYKNIKEWVIVDGTKKGVSCLPVIITKLRTLKNIPEIIFIEQDIKRKNTIGNLRNIVKNKATGDILIHFDDDDFYPFCRIKHAVEQLTVTGREIAGNSDLYMFDVHFDTLYQFRSFGPNHVLGGTMAYTKKYALEHTFDESITHAEEGSFTNKFTEPLALLKADKSIIASSHGNNTYSKKKIIWDNLYCATQNPKKQTMFYRSKTLKSVSKNKKYIKDYLKVIRSSLVKNEQNFDITFFYGGERIDSKYIQYNIFHNQAVYLKSKGYSVEIYSYDLEFKDNKIIDGVTYKYYCQFNIKKPYNIFIMLNLTAAKLFFMNNIKVKTKKTILYSPCASSGTDIYKTYLDDIETVVIDNKVIDSILLHNAKFKDYELKDWNKKTKIIQGPFPISKNINNYSKINNSFYMCIYHPSCIIPAKKYLMEIFPEAYKHNKSISVHIYNFELMEKYLHAEHGTCLEEIISKDYYTIHRVETYTELMQEKYQYQYHLQLYNTVEVNPATISDLRHSLRANCIPIINSTTFQMLSRFRCFIYTGSFDVDARMKLIVQLCYRVKDWEMVKIHNQGIFEKNDFLKNWGDEFLKLIM</sequence>
<organism evidence="2">
    <name type="scientific">viral metagenome</name>
    <dbReference type="NCBI Taxonomy" id="1070528"/>
    <lineage>
        <taxon>unclassified sequences</taxon>
        <taxon>metagenomes</taxon>
        <taxon>organismal metagenomes</taxon>
    </lineage>
</organism>
<proteinExistence type="predicted"/>
<dbReference type="Gene3D" id="3.90.550.10">
    <property type="entry name" value="Spore Coat Polysaccharide Biosynthesis Protein SpsA, Chain A"/>
    <property type="match status" value="1"/>
</dbReference>
<dbReference type="EMBL" id="MN739059">
    <property type="protein sequence ID" value="QHS86652.1"/>
    <property type="molecule type" value="Genomic_DNA"/>
</dbReference>
<protein>
    <recommendedName>
        <fullName evidence="1">Glycosyltransferase 2-like domain-containing protein</fullName>
    </recommendedName>
</protein>
<evidence type="ECO:0000259" key="1">
    <source>
        <dbReference type="Pfam" id="PF00535"/>
    </source>
</evidence>